<dbReference type="InterPro" id="IPR036273">
    <property type="entry name" value="CRAL/TRIO_N_dom_sf"/>
</dbReference>
<sequence>MGEMSSPESDLSHQLRGHLGNLTADQEQAFTTFKDNLTKANLYTPPTEDQEASHDDPTLLRFLRARSFNPAAAQKQFTDAENWRKKHDVSNLFYEASAEDIDHSKRFYPRWTGRRDKLGLPLYVYRLASLETIQHELDAVPAETRYNRIVVLYELMTRFTFPLCSNLPRATAPIPVTSTTTIIDLESVSFSSMWKLRHHLQEASRLSTANYPETLHHIAIINSPSFFPTIWNWIKGWFDEGTRQKIHVLGKDPGSSLVELIHPQDLPAVYGGGLPWKFGDEPILDEQTKQAIGEMPKGPAIFVNGAVKKPPEP</sequence>
<dbReference type="InterPro" id="IPR051026">
    <property type="entry name" value="PI/PC_transfer"/>
</dbReference>
<proteinExistence type="predicted"/>
<dbReference type="PANTHER" id="PTHR45657:SF3">
    <property type="entry name" value="TRANSPORTER, PUTATIVE (AFU_ORTHOLOGUE AFUA_5G09260)-RELATED"/>
    <property type="match status" value="1"/>
</dbReference>
<evidence type="ECO:0000313" key="2">
    <source>
        <dbReference type="EMBL" id="KDR82392.1"/>
    </source>
</evidence>
<dbReference type="InterPro" id="IPR011074">
    <property type="entry name" value="CRAL/TRIO_N_dom"/>
</dbReference>
<dbReference type="InterPro" id="IPR036865">
    <property type="entry name" value="CRAL-TRIO_dom_sf"/>
</dbReference>
<dbReference type="SMART" id="SM00516">
    <property type="entry name" value="SEC14"/>
    <property type="match status" value="1"/>
</dbReference>
<dbReference type="STRING" id="685588.A0A067TJ81"/>
<dbReference type="HOGENOM" id="CLU_014001_4_0_1"/>
<accession>A0A067TJ81</accession>
<dbReference type="Pfam" id="PF03765">
    <property type="entry name" value="CRAL_TRIO_N"/>
    <property type="match status" value="1"/>
</dbReference>
<dbReference type="PROSITE" id="PS50191">
    <property type="entry name" value="CRAL_TRIO"/>
    <property type="match status" value="1"/>
</dbReference>
<organism evidence="2 3">
    <name type="scientific">Galerina marginata (strain CBS 339.88)</name>
    <dbReference type="NCBI Taxonomy" id="685588"/>
    <lineage>
        <taxon>Eukaryota</taxon>
        <taxon>Fungi</taxon>
        <taxon>Dikarya</taxon>
        <taxon>Basidiomycota</taxon>
        <taxon>Agaricomycotina</taxon>
        <taxon>Agaricomycetes</taxon>
        <taxon>Agaricomycetidae</taxon>
        <taxon>Agaricales</taxon>
        <taxon>Agaricineae</taxon>
        <taxon>Strophariaceae</taxon>
        <taxon>Galerina</taxon>
    </lineage>
</organism>
<dbReference type="Pfam" id="PF00650">
    <property type="entry name" value="CRAL_TRIO"/>
    <property type="match status" value="1"/>
</dbReference>
<dbReference type="EMBL" id="KL142369">
    <property type="protein sequence ID" value="KDR82392.1"/>
    <property type="molecule type" value="Genomic_DNA"/>
</dbReference>
<name>A0A067TJ81_GALM3</name>
<dbReference type="InterPro" id="IPR001251">
    <property type="entry name" value="CRAL-TRIO_dom"/>
</dbReference>
<dbReference type="Proteomes" id="UP000027222">
    <property type="component" value="Unassembled WGS sequence"/>
</dbReference>
<keyword evidence="3" id="KW-1185">Reference proteome</keyword>
<gene>
    <name evidence="2" type="ORF">GALMADRAFT_237674</name>
</gene>
<dbReference type="AlphaFoldDB" id="A0A067TJ81"/>
<dbReference type="SUPFAM" id="SSF52087">
    <property type="entry name" value="CRAL/TRIO domain"/>
    <property type="match status" value="1"/>
</dbReference>
<feature type="domain" description="CRAL-TRIO" evidence="1">
    <location>
        <begin position="99"/>
        <end position="278"/>
    </location>
</feature>
<protein>
    <recommendedName>
        <fullName evidence="1">CRAL-TRIO domain-containing protein</fullName>
    </recommendedName>
</protein>
<dbReference type="CDD" id="cd00170">
    <property type="entry name" value="SEC14"/>
    <property type="match status" value="1"/>
</dbReference>
<evidence type="ECO:0000259" key="1">
    <source>
        <dbReference type="PROSITE" id="PS50191"/>
    </source>
</evidence>
<dbReference type="PANTHER" id="PTHR45657">
    <property type="entry name" value="CRAL-TRIO DOMAIN-CONTAINING PROTEIN YKL091C-RELATED"/>
    <property type="match status" value="1"/>
</dbReference>
<dbReference type="Gene3D" id="3.40.525.10">
    <property type="entry name" value="CRAL-TRIO lipid binding domain"/>
    <property type="match status" value="1"/>
</dbReference>
<evidence type="ECO:0000313" key="3">
    <source>
        <dbReference type="Proteomes" id="UP000027222"/>
    </source>
</evidence>
<dbReference type="Gene3D" id="1.10.8.20">
    <property type="entry name" value="N-terminal domain of phosphatidylinositol transfer protein sec14p"/>
    <property type="match status" value="1"/>
</dbReference>
<dbReference type="SMART" id="SM01100">
    <property type="entry name" value="CRAL_TRIO_N"/>
    <property type="match status" value="1"/>
</dbReference>
<reference evidence="3" key="1">
    <citation type="journal article" date="2014" name="Proc. Natl. Acad. Sci. U.S.A.">
        <title>Extensive sampling of basidiomycete genomes demonstrates inadequacy of the white-rot/brown-rot paradigm for wood decay fungi.</title>
        <authorList>
            <person name="Riley R."/>
            <person name="Salamov A.A."/>
            <person name="Brown D.W."/>
            <person name="Nagy L.G."/>
            <person name="Floudas D."/>
            <person name="Held B.W."/>
            <person name="Levasseur A."/>
            <person name="Lombard V."/>
            <person name="Morin E."/>
            <person name="Otillar R."/>
            <person name="Lindquist E.A."/>
            <person name="Sun H."/>
            <person name="LaButti K.M."/>
            <person name="Schmutz J."/>
            <person name="Jabbour D."/>
            <person name="Luo H."/>
            <person name="Baker S.E."/>
            <person name="Pisabarro A.G."/>
            <person name="Walton J.D."/>
            <person name="Blanchette R.A."/>
            <person name="Henrissat B."/>
            <person name="Martin F."/>
            <person name="Cullen D."/>
            <person name="Hibbett D.S."/>
            <person name="Grigoriev I.V."/>
        </authorList>
    </citation>
    <scope>NUCLEOTIDE SEQUENCE [LARGE SCALE GENOMIC DNA]</scope>
    <source>
        <strain evidence="3">CBS 339.88</strain>
    </source>
</reference>
<dbReference type="SUPFAM" id="SSF46938">
    <property type="entry name" value="CRAL/TRIO N-terminal domain"/>
    <property type="match status" value="1"/>
</dbReference>
<dbReference type="OrthoDB" id="30289at2759"/>